<sequence length="738" mass="85313">MKIEWNGDFSLKNSEIHSIVEIVDREDHSVKLEESLPFLTFAHAESLFLEIKRTFVSTGRVAEFPINKLSVVHREENESPSTEGEVFISNFAIKEDYQNILKLLVEAIIFQNDFNDGSLSYDMKRSYMMDTIYPNYQASLGVSDHEILPVFPSEQEINMGTGEVIVPAFDPKPEFDQVQEVVEEQNYPQETQIEEQTDQYEGEENTDSGSVDAEAVNQPEYSFVDELLNENTEPEQYSQTKPIVHERVFHTNSKIYQNDVQTLTTTSAEVSFPKFEEDLLEKKSYEPYEEGYVAYRLNELKTELNKKIQENEARNNELAVSALIQQIKNFESLEMQKINKIIAEADKRNEIKPAIMETTSKRKQKEWIDRKSDIQTEKENALEVERLRYEKAVKEIENKFTQETKQLKAELDKTYLEAANNEYQEKYYSETGKLHNLLEIQLEKLEQRKAEKQLEIEGSLKNTGQKIGRELFDQCKNYLDSAEQQIISEHRYAKQLHLVERQEEMKRTNEQQMADYLEQLQKENASLRKDRDNQVFNQQNLENELIDTKEKLIKFRTGAYLEDYESRNAEKKLQVAETAQANVPAAPASIENDIYEAKNQAVKNKDSRMQSFLVALAVILSLAACLLGFFGYRVNQVHSELTSPQGVLAKTNESNESKETKDKEELSTQQSKSEERIIQSIKESNQGLKDFSSRLENVERGINSLVGDSQQEEYNFPIVEGGTPTNRYFTGKGTITNH</sequence>
<proteinExistence type="predicted"/>
<keyword evidence="3" id="KW-0812">Transmembrane</keyword>
<feature type="coiled-coil region" evidence="1">
    <location>
        <begin position="499"/>
        <end position="537"/>
    </location>
</feature>
<reference evidence="4" key="1">
    <citation type="submission" date="2023-03" db="EMBL/GenBank/DDBJ databases">
        <authorList>
            <person name="Shen W."/>
            <person name="Cai J."/>
        </authorList>
    </citation>
    <scope>NUCLEOTIDE SEQUENCE</scope>
    <source>
        <strain evidence="4">P33-2</strain>
    </source>
</reference>
<evidence type="ECO:0000256" key="1">
    <source>
        <dbReference type="SAM" id="Coils"/>
    </source>
</evidence>
<evidence type="ECO:0000256" key="3">
    <source>
        <dbReference type="SAM" id="Phobius"/>
    </source>
</evidence>
<keyword evidence="3" id="KW-1133">Transmembrane helix</keyword>
<protein>
    <submittedName>
        <fullName evidence="4">Uncharacterized protein</fullName>
    </submittedName>
</protein>
<dbReference type="AlphaFoldDB" id="A0AAW8RSE0"/>
<feature type="region of interest" description="Disordered" evidence="2">
    <location>
        <begin position="183"/>
        <end position="210"/>
    </location>
</feature>
<accession>A0AAW8RSE0</accession>
<dbReference type="Proteomes" id="UP001260773">
    <property type="component" value="Unassembled WGS sequence"/>
</dbReference>
<evidence type="ECO:0000256" key="2">
    <source>
        <dbReference type="SAM" id="MobiDB-lite"/>
    </source>
</evidence>
<dbReference type="RefSeq" id="WP_311864811.1">
    <property type="nucleotide sequence ID" value="NZ_JARPWH010000007.1"/>
</dbReference>
<feature type="coiled-coil region" evidence="1">
    <location>
        <begin position="379"/>
        <end position="462"/>
    </location>
</feature>
<feature type="compositionally biased region" description="Acidic residues" evidence="2">
    <location>
        <begin position="192"/>
        <end position="206"/>
    </location>
</feature>
<feature type="region of interest" description="Disordered" evidence="2">
    <location>
        <begin position="648"/>
        <end position="675"/>
    </location>
</feature>
<feature type="transmembrane region" description="Helical" evidence="3">
    <location>
        <begin position="612"/>
        <end position="632"/>
    </location>
</feature>
<dbReference type="EMBL" id="JARPWH010000007">
    <property type="protein sequence ID" value="MDT2401462.1"/>
    <property type="molecule type" value="Genomic_DNA"/>
</dbReference>
<name>A0AAW8RSE0_ENTAV</name>
<organism evidence="4 5">
    <name type="scientific">Enterococcus avium</name>
    <name type="common">Streptococcus avium</name>
    <dbReference type="NCBI Taxonomy" id="33945"/>
    <lineage>
        <taxon>Bacteria</taxon>
        <taxon>Bacillati</taxon>
        <taxon>Bacillota</taxon>
        <taxon>Bacilli</taxon>
        <taxon>Lactobacillales</taxon>
        <taxon>Enterococcaceae</taxon>
        <taxon>Enterococcus</taxon>
    </lineage>
</organism>
<evidence type="ECO:0000313" key="4">
    <source>
        <dbReference type="EMBL" id="MDT2401462.1"/>
    </source>
</evidence>
<keyword evidence="3" id="KW-0472">Membrane</keyword>
<evidence type="ECO:0000313" key="5">
    <source>
        <dbReference type="Proteomes" id="UP001260773"/>
    </source>
</evidence>
<keyword evidence="1" id="KW-0175">Coiled coil</keyword>
<feature type="compositionally biased region" description="Basic and acidic residues" evidence="2">
    <location>
        <begin position="653"/>
        <end position="675"/>
    </location>
</feature>
<comment type="caution">
    <text evidence="4">The sequence shown here is derived from an EMBL/GenBank/DDBJ whole genome shotgun (WGS) entry which is preliminary data.</text>
</comment>
<gene>
    <name evidence="4" type="ORF">P7D43_03695</name>
</gene>